<sequence>MRGLRGGSVERPAATVNREVSPPDFRARLYESYASLMQTAAAPETGETLRRAVRAFRCHFRGWLPVDRAPSVLDAVSSVKPN</sequence>
<feature type="region of interest" description="Disordered" evidence="1">
    <location>
        <begin position="1"/>
        <end position="20"/>
    </location>
</feature>
<dbReference type="EMBL" id="UIDG01000645">
    <property type="protein sequence ID" value="SUS08818.1"/>
    <property type="molecule type" value="Genomic_DNA"/>
</dbReference>
<gene>
    <name evidence="2" type="ORF">DF3PB_90020</name>
</gene>
<proteinExistence type="predicted"/>
<organism evidence="2">
    <name type="scientific">metagenome</name>
    <dbReference type="NCBI Taxonomy" id="256318"/>
    <lineage>
        <taxon>unclassified sequences</taxon>
        <taxon>metagenomes</taxon>
    </lineage>
</organism>
<reference evidence="2" key="1">
    <citation type="submission" date="2018-07" db="EMBL/GenBank/DDBJ databases">
        <authorList>
            <person name="Quirk P.G."/>
            <person name="Krulwich T.A."/>
        </authorList>
    </citation>
    <scope>NUCLEOTIDE SEQUENCE</scope>
</reference>
<name>A0A380TKX0_9ZZZZ</name>
<dbReference type="AlphaFoldDB" id="A0A380TKX0"/>
<protein>
    <submittedName>
        <fullName evidence="2">Uncharacterized protein</fullName>
    </submittedName>
</protein>
<accession>A0A380TKX0</accession>
<evidence type="ECO:0000313" key="2">
    <source>
        <dbReference type="EMBL" id="SUS08818.1"/>
    </source>
</evidence>
<evidence type="ECO:0000256" key="1">
    <source>
        <dbReference type="SAM" id="MobiDB-lite"/>
    </source>
</evidence>